<dbReference type="PANTHER" id="PTHR46630:SF1">
    <property type="entry name" value="TETRATRICOPEPTIDE REPEAT PROTEIN 29"/>
    <property type="match status" value="1"/>
</dbReference>
<sequence>MSSTIIMILNHLQPKFQKFQIPDFLKKSGILTGVWTAVLLLSFTSVALAQRNRRVEAPILSPLEIPTSEDPLLPNPPVDRSLSPLEEYTLRAALDKLNNEATAELNAGNKPKAFEIWYREIRLRRVLGGSLEEVQALGRVGEIAWGKNYKPETQLITSRLKTIQQEAEEKQTLDKPLLNALGKAYLQVRVPGPALVIYNRILADARQQKDAKAEEQILITIAQLHLAWFDYPKGATTYEELLNIAKTNSDRINQVVYLQELINIYNQSKQREKSLRIKEQLVELYRNPENIIKVPGLKIAIAADYEALDQLEKASEIYQESYKQALALDQFSEASDALERLGKLYHTDNQPEVALEVYEVLLWVEQQSYNAFGLMNVYDKMGEIYLEEKNYAKALEYFQQGLDLAKSLQHQETYFARKIERVNQEKSP</sequence>
<accession>A0AAE3GPG7</accession>
<organism evidence="7 8">
    <name type="scientific">Limnofasciculus baicalensis BBK-W-15</name>
    <dbReference type="NCBI Taxonomy" id="2699891"/>
    <lineage>
        <taxon>Bacteria</taxon>
        <taxon>Bacillati</taxon>
        <taxon>Cyanobacteriota</taxon>
        <taxon>Cyanophyceae</taxon>
        <taxon>Coleofasciculales</taxon>
        <taxon>Coleofasciculaceae</taxon>
        <taxon>Limnofasciculus</taxon>
        <taxon>Limnofasciculus baicalensis</taxon>
    </lineage>
</organism>
<keyword evidence="4 6" id="KW-0802">TPR repeat</keyword>
<evidence type="ECO:0000256" key="6">
    <source>
        <dbReference type="PROSITE-ProRule" id="PRU00339"/>
    </source>
</evidence>
<dbReference type="Proteomes" id="UP001204953">
    <property type="component" value="Unassembled WGS sequence"/>
</dbReference>
<evidence type="ECO:0008006" key="9">
    <source>
        <dbReference type="Google" id="ProtNLM"/>
    </source>
</evidence>
<feature type="repeat" description="TPR" evidence="6">
    <location>
        <begin position="375"/>
        <end position="408"/>
    </location>
</feature>
<dbReference type="InterPro" id="IPR011990">
    <property type="entry name" value="TPR-like_helical_dom_sf"/>
</dbReference>
<protein>
    <recommendedName>
        <fullName evidence="9">Tetratricopeptide repeat protein</fullName>
    </recommendedName>
</protein>
<comment type="subcellular location">
    <subcellularLocation>
        <location evidence="1">Cytoplasm</location>
    </subcellularLocation>
</comment>
<keyword evidence="3" id="KW-0677">Repeat</keyword>
<evidence type="ECO:0000313" key="7">
    <source>
        <dbReference type="EMBL" id="MCP2728104.1"/>
    </source>
</evidence>
<dbReference type="GO" id="GO:0005737">
    <property type="term" value="C:cytoplasm"/>
    <property type="evidence" value="ECO:0007669"/>
    <property type="project" value="UniProtKB-SubCell"/>
</dbReference>
<proteinExistence type="inferred from homology"/>
<dbReference type="EMBL" id="JAMZMM010000039">
    <property type="protein sequence ID" value="MCP2728104.1"/>
    <property type="molecule type" value="Genomic_DNA"/>
</dbReference>
<dbReference type="InterPro" id="IPR051476">
    <property type="entry name" value="Bac_ResReg_Asp_Phosphatase"/>
</dbReference>
<dbReference type="RefSeq" id="WP_254010907.1">
    <property type="nucleotide sequence ID" value="NZ_JAMZMM010000039.1"/>
</dbReference>
<comment type="caution">
    <text evidence="7">The sequence shown here is derived from an EMBL/GenBank/DDBJ whole genome shotgun (WGS) entry which is preliminary data.</text>
</comment>
<dbReference type="AlphaFoldDB" id="A0AAE3GPG7"/>
<dbReference type="SUPFAM" id="SSF48452">
    <property type="entry name" value="TPR-like"/>
    <property type="match status" value="2"/>
</dbReference>
<comment type="similarity">
    <text evidence="5">Belongs to the Rap family.</text>
</comment>
<evidence type="ECO:0000256" key="5">
    <source>
        <dbReference type="ARBA" id="ARBA00038253"/>
    </source>
</evidence>
<dbReference type="Gene3D" id="1.25.40.10">
    <property type="entry name" value="Tetratricopeptide repeat domain"/>
    <property type="match status" value="2"/>
</dbReference>
<evidence type="ECO:0000313" key="8">
    <source>
        <dbReference type="Proteomes" id="UP001204953"/>
    </source>
</evidence>
<gene>
    <name evidence="7" type="ORF">NJ959_06395</name>
</gene>
<evidence type="ECO:0000256" key="2">
    <source>
        <dbReference type="ARBA" id="ARBA00022490"/>
    </source>
</evidence>
<dbReference type="PANTHER" id="PTHR46630">
    <property type="entry name" value="TETRATRICOPEPTIDE REPEAT PROTEIN 29"/>
    <property type="match status" value="1"/>
</dbReference>
<name>A0AAE3GPG7_9CYAN</name>
<keyword evidence="8" id="KW-1185">Reference proteome</keyword>
<dbReference type="Pfam" id="PF13176">
    <property type="entry name" value="TPR_7"/>
    <property type="match status" value="1"/>
</dbReference>
<dbReference type="PROSITE" id="PS50293">
    <property type="entry name" value="TPR_REGION"/>
    <property type="match status" value="1"/>
</dbReference>
<evidence type="ECO:0000256" key="4">
    <source>
        <dbReference type="ARBA" id="ARBA00022803"/>
    </source>
</evidence>
<keyword evidence="2" id="KW-0963">Cytoplasm</keyword>
<evidence type="ECO:0000256" key="3">
    <source>
        <dbReference type="ARBA" id="ARBA00022737"/>
    </source>
</evidence>
<dbReference type="InterPro" id="IPR019734">
    <property type="entry name" value="TPR_rpt"/>
</dbReference>
<evidence type="ECO:0000256" key="1">
    <source>
        <dbReference type="ARBA" id="ARBA00004496"/>
    </source>
</evidence>
<dbReference type="SMART" id="SM00028">
    <property type="entry name" value="TPR"/>
    <property type="match status" value="3"/>
</dbReference>
<reference evidence="7" key="1">
    <citation type="submission" date="2022-06" db="EMBL/GenBank/DDBJ databases">
        <title>New cyanobacteria of genus Symplocastrum in benthos of Lake Baikal.</title>
        <authorList>
            <person name="Sorokovikova E."/>
            <person name="Tikhonova I."/>
            <person name="Krasnopeev A."/>
            <person name="Evseev P."/>
            <person name="Gladkikh A."/>
            <person name="Belykh O."/>
        </authorList>
    </citation>
    <scope>NUCLEOTIDE SEQUENCE</scope>
    <source>
        <strain evidence="7">BBK-W-15</strain>
    </source>
</reference>
<dbReference type="PROSITE" id="PS50005">
    <property type="entry name" value="TPR"/>
    <property type="match status" value="1"/>
</dbReference>